<dbReference type="Proteomes" id="UP000231279">
    <property type="component" value="Unassembled WGS sequence"/>
</dbReference>
<name>A0A2G9GPG3_9LAMI</name>
<dbReference type="OrthoDB" id="1911931at2759"/>
<reference evidence="3" key="1">
    <citation type="journal article" date="2018" name="Gigascience">
        <title>Genome assembly of the Pink Ipe (Handroanthus impetiginosus, Bignoniaceae), a highly valued, ecologically keystone Neotropical timber forest tree.</title>
        <authorList>
            <person name="Silva-Junior O.B."/>
            <person name="Grattapaglia D."/>
            <person name="Novaes E."/>
            <person name="Collevatti R.G."/>
        </authorList>
    </citation>
    <scope>NUCLEOTIDE SEQUENCE [LARGE SCALE GENOMIC DNA]</scope>
    <source>
        <strain evidence="3">cv. UFG-1</strain>
    </source>
</reference>
<gene>
    <name evidence="2" type="ORF">CDL12_20329</name>
</gene>
<keyword evidence="3" id="KW-1185">Reference proteome</keyword>
<sequence length="571" mass="63358">MATSAFKSTTKRDGISGSSSEDSARRSLRRSRSLSRFSRPIEPELYSETDYNRNAPRGKFVNTSRGSTTPFPEISLDDLALEFFSSSSMNDTESDSGVVERKERAGRAVSRRGDIGRWASDTASSRRRSRSVSRSRGDAVSSGSAPGAKMVISSDAGSRRRRSLSVARHQIRDSENSSSRVNVKAPVSVNNQMPSAPKGAASSNRRVGRSRSHKDLSLLHDDYSSHSSALTDDESKDTHFGKNGFEKIIRAVYAQKAEHPAEDVTNGGLYEAMRKELRHAVQEIRTELNQAIGINQTALTSGDCLQPEKSGPLQDFSRISNKYATKLEQVEKCKQDLLNEMLLEKQRSNDVSKMFNESPDSSASAVAEKPSRGRKRSTDRSGASKRLAEEAERYFEDFIYNIEDTDISSFDGERSDGSSTIGGTRKARDAAKAETYKTPARSSSHPVEIDGVILPWLQWETSHEGTLSGKNKAHTPMTPKTLQWDSEKDTVPLHDPSSYTISSHGSWSPGPFSSTPIDKREEECKANDSISSFDMDEYLKHRNNEELLFEMYRERNRIDSGGLLLCSGLLY</sequence>
<dbReference type="AlphaFoldDB" id="A0A2G9GPG3"/>
<comment type="caution">
    <text evidence="2">The sequence shown here is derived from an EMBL/GenBank/DDBJ whole genome shotgun (WGS) entry which is preliminary data.</text>
</comment>
<feature type="compositionally biased region" description="Basic and acidic residues" evidence="1">
    <location>
        <begin position="426"/>
        <end position="435"/>
    </location>
</feature>
<organism evidence="2 3">
    <name type="scientific">Handroanthus impetiginosus</name>
    <dbReference type="NCBI Taxonomy" id="429701"/>
    <lineage>
        <taxon>Eukaryota</taxon>
        <taxon>Viridiplantae</taxon>
        <taxon>Streptophyta</taxon>
        <taxon>Embryophyta</taxon>
        <taxon>Tracheophyta</taxon>
        <taxon>Spermatophyta</taxon>
        <taxon>Magnoliopsida</taxon>
        <taxon>eudicotyledons</taxon>
        <taxon>Gunneridae</taxon>
        <taxon>Pentapetalae</taxon>
        <taxon>asterids</taxon>
        <taxon>lamiids</taxon>
        <taxon>Lamiales</taxon>
        <taxon>Bignoniaceae</taxon>
        <taxon>Crescentiina</taxon>
        <taxon>Tabebuia alliance</taxon>
        <taxon>Handroanthus</taxon>
    </lineage>
</organism>
<feature type="region of interest" description="Disordered" evidence="1">
    <location>
        <begin position="409"/>
        <end position="444"/>
    </location>
</feature>
<feature type="region of interest" description="Disordered" evidence="1">
    <location>
        <begin position="87"/>
        <end position="211"/>
    </location>
</feature>
<dbReference type="PANTHER" id="PTHR34466">
    <property type="entry name" value="OS11G0129800 PROTEIN"/>
    <property type="match status" value="1"/>
</dbReference>
<protein>
    <submittedName>
        <fullName evidence="2">Uncharacterized protein</fullName>
    </submittedName>
</protein>
<evidence type="ECO:0000256" key="1">
    <source>
        <dbReference type="SAM" id="MobiDB-lite"/>
    </source>
</evidence>
<accession>A0A2G9GPG3</accession>
<dbReference type="PANTHER" id="PTHR34466:SF1">
    <property type="entry name" value="OS06G0609800 PROTEIN"/>
    <property type="match status" value="1"/>
</dbReference>
<feature type="region of interest" description="Disordered" evidence="1">
    <location>
        <begin position="1"/>
        <end position="73"/>
    </location>
</feature>
<feature type="compositionally biased region" description="Polar residues" evidence="1">
    <location>
        <begin position="61"/>
        <end position="70"/>
    </location>
</feature>
<evidence type="ECO:0000313" key="2">
    <source>
        <dbReference type="EMBL" id="PIN07105.1"/>
    </source>
</evidence>
<feature type="compositionally biased region" description="Low complexity" evidence="1">
    <location>
        <begin position="134"/>
        <end position="145"/>
    </location>
</feature>
<feature type="region of interest" description="Disordered" evidence="1">
    <location>
        <begin position="349"/>
        <end position="387"/>
    </location>
</feature>
<evidence type="ECO:0000313" key="3">
    <source>
        <dbReference type="Proteomes" id="UP000231279"/>
    </source>
</evidence>
<proteinExistence type="predicted"/>
<feature type="compositionally biased region" description="Basic and acidic residues" evidence="1">
    <location>
        <begin position="98"/>
        <end position="115"/>
    </location>
</feature>
<dbReference type="STRING" id="429701.A0A2G9GPG3"/>
<dbReference type="EMBL" id="NKXS01004211">
    <property type="protein sequence ID" value="PIN07105.1"/>
    <property type="molecule type" value="Genomic_DNA"/>
</dbReference>